<dbReference type="Gene3D" id="1.20.1530.20">
    <property type="match status" value="1"/>
</dbReference>
<dbReference type="InterPro" id="IPR038770">
    <property type="entry name" value="Na+/solute_symporter_sf"/>
</dbReference>
<accession>H2BWU5</accession>
<dbReference type="GO" id="GO:0005886">
    <property type="term" value="C:plasma membrane"/>
    <property type="evidence" value="ECO:0007669"/>
    <property type="project" value="TreeGrafter"/>
</dbReference>
<feature type="transmembrane region" description="Helical" evidence="1">
    <location>
        <begin position="124"/>
        <end position="147"/>
    </location>
</feature>
<keyword evidence="1" id="KW-1133">Transmembrane helix</keyword>
<feature type="transmembrane region" description="Helical" evidence="1">
    <location>
        <begin position="188"/>
        <end position="207"/>
    </location>
</feature>
<dbReference type="RefSeq" id="WP_006990421.1">
    <property type="nucleotide sequence ID" value="NZ_JH594606.1"/>
</dbReference>
<evidence type="ECO:0000313" key="3">
    <source>
        <dbReference type="Proteomes" id="UP000003844"/>
    </source>
</evidence>
<organism evidence="2 3">
    <name type="scientific">Gillisia limnaea (strain DSM 15749 / LMG 21470 / R-8282)</name>
    <dbReference type="NCBI Taxonomy" id="865937"/>
    <lineage>
        <taxon>Bacteria</taxon>
        <taxon>Pseudomonadati</taxon>
        <taxon>Bacteroidota</taxon>
        <taxon>Flavobacteriia</taxon>
        <taxon>Flavobacteriales</taxon>
        <taxon>Flavobacteriaceae</taxon>
        <taxon>Gillisia</taxon>
    </lineage>
</organism>
<feature type="transmembrane region" description="Helical" evidence="1">
    <location>
        <begin position="58"/>
        <end position="82"/>
    </location>
</feature>
<evidence type="ECO:0000256" key="1">
    <source>
        <dbReference type="SAM" id="Phobius"/>
    </source>
</evidence>
<name>H2BWU5_GILLR</name>
<evidence type="ECO:0000313" key="2">
    <source>
        <dbReference type="EMBL" id="EHQ04118.1"/>
    </source>
</evidence>
<proteinExistence type="predicted"/>
<dbReference type="AlphaFoldDB" id="H2BWU5"/>
<feature type="transmembrane region" description="Helical" evidence="1">
    <location>
        <begin position="227"/>
        <end position="246"/>
    </location>
</feature>
<keyword evidence="1" id="KW-0472">Membrane</keyword>
<sequence length="321" mass="35661">MKYNGFIIALFAAILLAYFVPTALKNFPLEIIIDLGIALIFFFYGLKLAPTDLKLGFLNYPSHILIQLTTFVLFPLLTFLFIPVFEGGIQSDLWLAVFFLGVLPSTVSSSVVMVAIAKGNLPTAIFNASISGLIGILVTPLWLSLFLMKTGEFAILSIITKLLLQIVFPLLIGLLLQRFLGNLARKNSRILSLFDKSVIILIVYSSFSNSFNSNLFESIKTMDLLKISVIVVILFFVVYGSTGYICKLLGFNLRDTITVRFAGTKKSLVHGSVMAKIIFGSTASLGLLLLPIMLYHILQLLLVAVFAERYRKQWIKNGELE</sequence>
<protein>
    <submittedName>
        <fullName evidence="2">Bile acid:sodium symporter</fullName>
    </submittedName>
</protein>
<feature type="transmembrane region" description="Helical" evidence="1">
    <location>
        <begin position="153"/>
        <end position="176"/>
    </location>
</feature>
<reference evidence="3" key="1">
    <citation type="journal article" date="2012" name="Stand. Genomic Sci.">
        <title>Genome sequence of the Antarctic rhodopsins-containing flavobacterium Gillisia limnaea type strain (R-8282(T)).</title>
        <authorList>
            <person name="Riedel T."/>
            <person name="Held B."/>
            <person name="Nolan M."/>
            <person name="Lucas S."/>
            <person name="Lapidus A."/>
            <person name="Tice H."/>
            <person name="Del Rio T.G."/>
            <person name="Cheng J.F."/>
            <person name="Han C."/>
            <person name="Tapia R."/>
            <person name="Goodwin L.A."/>
            <person name="Pitluck S."/>
            <person name="Liolios K."/>
            <person name="Mavromatis K."/>
            <person name="Pagani I."/>
            <person name="Ivanova N."/>
            <person name="Mikhailova N."/>
            <person name="Pati A."/>
            <person name="Chen A."/>
            <person name="Palaniappan K."/>
            <person name="Land M."/>
            <person name="Rohde M."/>
            <person name="Tindall B.J."/>
            <person name="Detter J.C."/>
            <person name="Goker M."/>
            <person name="Bristow J."/>
            <person name="Eisen J.A."/>
            <person name="Markowitz V."/>
            <person name="Hugenholtz P."/>
            <person name="Kyrpides N.C."/>
            <person name="Klenk H.P."/>
            <person name="Woyke T."/>
        </authorList>
    </citation>
    <scope>NUCLEOTIDE SEQUENCE [LARGE SCALE GENOMIC DNA]</scope>
    <source>
        <strain evidence="3">DSM 15749 / LMG 21470 / R-8282</strain>
    </source>
</reference>
<dbReference type="Pfam" id="PF13593">
    <property type="entry name" value="SBF_like"/>
    <property type="match status" value="1"/>
</dbReference>
<dbReference type="Proteomes" id="UP000003844">
    <property type="component" value="Unassembled WGS sequence"/>
</dbReference>
<gene>
    <name evidence="2" type="ORF">Gilli_3521</name>
</gene>
<dbReference type="STRING" id="865937.Gilli_3521"/>
<keyword evidence="3" id="KW-1185">Reference proteome</keyword>
<dbReference type="PANTHER" id="PTHR18640">
    <property type="entry name" value="SOLUTE CARRIER FAMILY 10 MEMBER 7"/>
    <property type="match status" value="1"/>
</dbReference>
<dbReference type="eggNOG" id="COG0385">
    <property type="taxonomic scope" value="Bacteria"/>
</dbReference>
<keyword evidence="1" id="KW-0812">Transmembrane</keyword>
<dbReference type="HOGENOM" id="CLU_039013_1_0_10"/>
<dbReference type="EMBL" id="JH594606">
    <property type="protein sequence ID" value="EHQ04118.1"/>
    <property type="molecule type" value="Genomic_DNA"/>
</dbReference>
<dbReference type="PANTHER" id="PTHR18640:SF5">
    <property type="entry name" value="SODIUM_BILE ACID COTRANSPORTER 7"/>
    <property type="match status" value="1"/>
</dbReference>
<dbReference type="PIRSF" id="PIRSF026166">
    <property type="entry name" value="UCP026166"/>
    <property type="match status" value="1"/>
</dbReference>
<feature type="transmembrane region" description="Helical" evidence="1">
    <location>
        <begin position="29"/>
        <end position="46"/>
    </location>
</feature>
<dbReference type="OrthoDB" id="9792271at2"/>
<dbReference type="InterPro" id="IPR016833">
    <property type="entry name" value="Put_Na-Bile_cotransptr"/>
</dbReference>
<feature type="transmembrane region" description="Helical" evidence="1">
    <location>
        <begin position="289"/>
        <end position="307"/>
    </location>
</feature>
<feature type="transmembrane region" description="Helical" evidence="1">
    <location>
        <begin position="94"/>
        <end position="117"/>
    </location>
</feature>